<dbReference type="Proteomes" id="UP000018763">
    <property type="component" value="Chromosome"/>
</dbReference>
<accession>V5XIQ9</accession>
<dbReference type="AlphaFoldDB" id="V5XIQ9"/>
<reference evidence="1 2" key="1">
    <citation type="journal article" date="2014" name="Genome Announc.">
        <title>Complete Genome Sequence of Sterol-Transforming Mycobacterium neoaurum Strain VKM Ac-1815D.</title>
        <authorList>
            <person name="Shtratnikova V.Y."/>
            <person name="Bragin E.Y."/>
            <person name="Dovbnya D.V."/>
            <person name="Pekov Y.A."/>
            <person name="Schelkunov M.I."/>
            <person name="Strizhov N."/>
            <person name="Ivashina T.V."/>
            <person name="Ashapkin V.V."/>
            <person name="Donova M.V."/>
        </authorList>
    </citation>
    <scope>NUCLEOTIDE SEQUENCE [LARGE SCALE GENOMIC DNA]</scope>
    <source>
        <strain evidence="1 2">VKM Ac-1815D</strain>
    </source>
</reference>
<evidence type="ECO:0000313" key="2">
    <source>
        <dbReference type="Proteomes" id="UP000018763"/>
    </source>
</evidence>
<proteinExistence type="predicted"/>
<sequence length="51" mass="5723">MYTHALCERLLAIPLLHTVLAQVMAHHLLQSPLHSKSYAARPLLVGLQTHK</sequence>
<gene>
    <name evidence="1" type="ORF">D174_12345</name>
</gene>
<evidence type="ECO:0000313" key="1">
    <source>
        <dbReference type="EMBL" id="AHC27927.1"/>
    </source>
</evidence>
<name>V5XIQ9_MYCNE</name>
<keyword evidence="2" id="KW-1185">Reference proteome</keyword>
<dbReference type="EMBL" id="CP006936">
    <property type="protein sequence ID" value="AHC27927.1"/>
    <property type="molecule type" value="Genomic_DNA"/>
</dbReference>
<protein>
    <submittedName>
        <fullName evidence="1">Uncharacterized protein</fullName>
    </submittedName>
</protein>
<organism evidence="1 2">
    <name type="scientific">Mycolicibacterium neoaurum VKM Ac-1815D</name>
    <dbReference type="NCBI Taxonomy" id="700508"/>
    <lineage>
        <taxon>Bacteria</taxon>
        <taxon>Bacillati</taxon>
        <taxon>Actinomycetota</taxon>
        <taxon>Actinomycetes</taxon>
        <taxon>Mycobacteriales</taxon>
        <taxon>Mycobacteriaceae</taxon>
        <taxon>Mycolicibacterium</taxon>
    </lineage>
</organism>